<evidence type="ECO:0000259" key="3">
    <source>
        <dbReference type="PROSITE" id="PS50053"/>
    </source>
</evidence>
<dbReference type="GeneID" id="100374676"/>
<feature type="region of interest" description="Disordered" evidence="2">
    <location>
        <begin position="331"/>
        <end position="447"/>
    </location>
</feature>
<protein>
    <submittedName>
        <fullName evidence="5">Ankyrin repeat and KH domain-containing protein mask-like</fullName>
    </submittedName>
</protein>
<dbReference type="PROSITE" id="PS50053">
    <property type="entry name" value="UBIQUITIN_2"/>
    <property type="match status" value="1"/>
</dbReference>
<accession>A0ABM0GPP1</accession>
<dbReference type="InterPro" id="IPR000626">
    <property type="entry name" value="Ubiquitin-like_dom"/>
</dbReference>
<dbReference type="PROSITE" id="PS50297">
    <property type="entry name" value="ANK_REP_REGION"/>
    <property type="match status" value="1"/>
</dbReference>
<dbReference type="InterPro" id="IPR002110">
    <property type="entry name" value="Ankyrin_rpt"/>
</dbReference>
<proteinExistence type="predicted"/>
<keyword evidence="4" id="KW-1185">Reference proteome</keyword>
<reference evidence="5" key="1">
    <citation type="submission" date="2025-08" db="UniProtKB">
        <authorList>
            <consortium name="RefSeq"/>
        </authorList>
    </citation>
    <scope>IDENTIFICATION</scope>
    <source>
        <tissue evidence="5">Testes</tissue>
    </source>
</reference>
<gene>
    <name evidence="5" type="primary">LOC100374676</name>
</gene>
<dbReference type="PANTHER" id="PTHR22677:SF3">
    <property type="entry name" value="ANKYRIN REPEAT DOMAIN-CONTAINING PROTEIN 60"/>
    <property type="match status" value="1"/>
</dbReference>
<feature type="compositionally biased region" description="Basic and acidic residues" evidence="2">
    <location>
        <begin position="389"/>
        <end position="419"/>
    </location>
</feature>
<dbReference type="SUPFAM" id="SSF54236">
    <property type="entry name" value="Ubiquitin-like"/>
    <property type="match status" value="1"/>
</dbReference>
<dbReference type="PROSITE" id="PS50088">
    <property type="entry name" value="ANK_REPEAT"/>
    <property type="match status" value="1"/>
</dbReference>
<dbReference type="Gene3D" id="3.10.20.90">
    <property type="entry name" value="Phosphatidylinositol 3-kinase Catalytic Subunit, Chain A, domain 1"/>
    <property type="match status" value="1"/>
</dbReference>
<organism evidence="4 5">
    <name type="scientific">Saccoglossus kowalevskii</name>
    <name type="common">Acorn worm</name>
    <dbReference type="NCBI Taxonomy" id="10224"/>
    <lineage>
        <taxon>Eukaryota</taxon>
        <taxon>Metazoa</taxon>
        <taxon>Hemichordata</taxon>
        <taxon>Enteropneusta</taxon>
        <taxon>Harrimaniidae</taxon>
        <taxon>Saccoglossus</taxon>
    </lineage>
</organism>
<keyword evidence="1" id="KW-0040">ANK repeat</keyword>
<dbReference type="InterPro" id="IPR029071">
    <property type="entry name" value="Ubiquitin-like_domsf"/>
</dbReference>
<dbReference type="SUPFAM" id="SSF48403">
    <property type="entry name" value="Ankyrin repeat"/>
    <property type="match status" value="1"/>
</dbReference>
<dbReference type="SMART" id="SM00248">
    <property type="entry name" value="ANK"/>
    <property type="match status" value="3"/>
</dbReference>
<evidence type="ECO:0000313" key="4">
    <source>
        <dbReference type="Proteomes" id="UP000694865"/>
    </source>
</evidence>
<evidence type="ECO:0000256" key="1">
    <source>
        <dbReference type="PROSITE-ProRule" id="PRU00023"/>
    </source>
</evidence>
<dbReference type="PANTHER" id="PTHR22677">
    <property type="entry name" value="ANKYRIN REPEAT DOMAIN-CONTAINING PROTEIN 60"/>
    <property type="match status" value="1"/>
</dbReference>
<evidence type="ECO:0000256" key="2">
    <source>
        <dbReference type="SAM" id="MobiDB-lite"/>
    </source>
</evidence>
<dbReference type="Pfam" id="PF12796">
    <property type="entry name" value="Ank_2"/>
    <property type="match status" value="1"/>
</dbReference>
<dbReference type="SMART" id="SM00213">
    <property type="entry name" value="UBQ"/>
    <property type="match status" value="1"/>
</dbReference>
<feature type="compositionally biased region" description="Basic and acidic residues" evidence="2">
    <location>
        <begin position="287"/>
        <end position="299"/>
    </location>
</feature>
<feature type="repeat" description="ANK" evidence="1">
    <location>
        <begin position="172"/>
        <end position="204"/>
    </location>
</feature>
<evidence type="ECO:0000313" key="5">
    <source>
        <dbReference type="RefSeq" id="XP_002734569.1"/>
    </source>
</evidence>
<dbReference type="Gene3D" id="1.25.40.20">
    <property type="entry name" value="Ankyrin repeat-containing domain"/>
    <property type="match status" value="1"/>
</dbReference>
<name>A0ABM0GPP1_SACKO</name>
<dbReference type="CDD" id="cd17063">
    <property type="entry name" value="Ubl_ANKRD60"/>
    <property type="match status" value="1"/>
</dbReference>
<feature type="domain" description="Ubiquitin-like" evidence="3">
    <location>
        <begin position="17"/>
        <end position="89"/>
    </location>
</feature>
<dbReference type="InterPro" id="IPR039323">
    <property type="entry name" value="ANKRD_45/46/60"/>
</dbReference>
<dbReference type="Proteomes" id="UP000694865">
    <property type="component" value="Unplaced"/>
</dbReference>
<dbReference type="InterPro" id="IPR036770">
    <property type="entry name" value="Ankyrin_rpt-contain_sf"/>
</dbReference>
<dbReference type="RefSeq" id="XP_002734569.1">
    <property type="nucleotide sequence ID" value="XM_002734523.2"/>
</dbReference>
<feature type="region of interest" description="Disordered" evidence="2">
    <location>
        <begin position="280"/>
        <end position="307"/>
    </location>
</feature>
<sequence>MTSKKSKKQEQTKVKLFPLKLKSYTNEVFHLKNIHHDMSIRELKKSVEFVSGIPSHLQRLTYLDEGDLTDETDIKYHDIVPGATILLNVWNMWKTLVEAAAEGDSEKVFALGVTQDTTYSTPNSQQMYPRARAAWIEERAFIALTIAAHRGYTRLVTQLIDAGANVLDKTPSGRTALHISAAQGKNNCVEILLNRGAKIDDPDEDGSSPLTIAAEWGHKSCERQIFLYQWQQRAATQKAVKDNGKMMAHQVFDSKTPTWIKGDKGQLYYAQILPEDEFSGTHLSSPKKLDSRPSSKEQLIRNTDGELDDVARRARPISRELTFYLEEGIVRPGKDGSREGSAVSQRSDYTEKKRSQQQQPGLERSKSFDQWLAKKKAAEQHIRDRKQRQKEEKKLQEDDDKRANNEKEKSYDEWLKDQKSAVGKGQSNRPVFGGQRGRSAGHTSPIDRGFDLLKLRKEMDIFNTVPSV</sequence>